<proteinExistence type="predicted"/>
<protein>
    <submittedName>
        <fullName evidence="1">17079_t:CDS:1</fullName>
    </submittedName>
</protein>
<accession>A0ACA9P4H1</accession>
<reference evidence="1" key="1">
    <citation type="submission" date="2021-06" db="EMBL/GenBank/DDBJ databases">
        <authorList>
            <person name="Kallberg Y."/>
            <person name="Tangrot J."/>
            <person name="Rosling A."/>
        </authorList>
    </citation>
    <scope>NUCLEOTIDE SEQUENCE</scope>
    <source>
        <strain evidence="1">IL203A</strain>
    </source>
</reference>
<name>A0ACA9P4H1_9GLOM</name>
<feature type="non-terminal residue" evidence="1">
    <location>
        <position position="44"/>
    </location>
</feature>
<sequence>MTSHRVPSIRFIIMQSEAKSSKVEIKKSDLQIFLDFLMSVKWLV</sequence>
<gene>
    <name evidence="1" type="ORF">DHETER_LOCUS10943</name>
</gene>
<keyword evidence="2" id="KW-1185">Reference proteome</keyword>
<dbReference type="Proteomes" id="UP000789702">
    <property type="component" value="Unassembled WGS sequence"/>
</dbReference>
<dbReference type="EMBL" id="CAJVPU010022651">
    <property type="protein sequence ID" value="CAG8686381.1"/>
    <property type="molecule type" value="Genomic_DNA"/>
</dbReference>
<evidence type="ECO:0000313" key="1">
    <source>
        <dbReference type="EMBL" id="CAG8686381.1"/>
    </source>
</evidence>
<organism evidence="1 2">
    <name type="scientific">Dentiscutata heterogama</name>
    <dbReference type="NCBI Taxonomy" id="1316150"/>
    <lineage>
        <taxon>Eukaryota</taxon>
        <taxon>Fungi</taxon>
        <taxon>Fungi incertae sedis</taxon>
        <taxon>Mucoromycota</taxon>
        <taxon>Glomeromycotina</taxon>
        <taxon>Glomeromycetes</taxon>
        <taxon>Diversisporales</taxon>
        <taxon>Gigasporaceae</taxon>
        <taxon>Dentiscutata</taxon>
    </lineage>
</organism>
<comment type="caution">
    <text evidence="1">The sequence shown here is derived from an EMBL/GenBank/DDBJ whole genome shotgun (WGS) entry which is preliminary data.</text>
</comment>
<evidence type="ECO:0000313" key="2">
    <source>
        <dbReference type="Proteomes" id="UP000789702"/>
    </source>
</evidence>